<proteinExistence type="predicted"/>
<feature type="domain" description="F5/8 type C" evidence="3">
    <location>
        <begin position="789"/>
        <end position="945"/>
    </location>
</feature>
<evidence type="ECO:0000313" key="4">
    <source>
        <dbReference type="EMBL" id="MDG0790000.1"/>
    </source>
</evidence>
<protein>
    <submittedName>
        <fullName evidence="4">Discoidin domain-containing protein</fullName>
    </submittedName>
</protein>
<dbReference type="SUPFAM" id="SSF51126">
    <property type="entry name" value="Pectin lyase-like"/>
    <property type="match status" value="2"/>
</dbReference>
<dbReference type="Pfam" id="PF00754">
    <property type="entry name" value="F5_F8_type_C"/>
    <property type="match status" value="1"/>
</dbReference>
<dbReference type="PANTHER" id="PTHR36453:SF1">
    <property type="entry name" value="RIGHT HANDED BETA HELIX DOMAIN-CONTAINING PROTEIN"/>
    <property type="match status" value="1"/>
</dbReference>
<dbReference type="PROSITE" id="PS50022">
    <property type="entry name" value="FA58C_3"/>
    <property type="match status" value="2"/>
</dbReference>
<gene>
    <name evidence="4" type="ORF">OMP38_03375</name>
</gene>
<comment type="caution">
    <text evidence="4">The sequence shown here is derived from an EMBL/GenBank/DDBJ whole genome shotgun (WGS) entry which is preliminary data.</text>
</comment>
<dbReference type="Gene3D" id="2.60.120.260">
    <property type="entry name" value="Galactose-binding domain-like"/>
    <property type="match status" value="3"/>
</dbReference>
<feature type="chain" id="PRO_5040887561" evidence="2">
    <location>
        <begin position="32"/>
        <end position="1120"/>
    </location>
</feature>
<evidence type="ECO:0000259" key="3">
    <source>
        <dbReference type="PROSITE" id="PS50022"/>
    </source>
</evidence>
<keyword evidence="5" id="KW-1185">Reference proteome</keyword>
<organism evidence="4 5">
    <name type="scientific">Cohnella ginsengisoli</name>
    <dbReference type="NCBI Taxonomy" id="425004"/>
    <lineage>
        <taxon>Bacteria</taxon>
        <taxon>Bacillati</taxon>
        <taxon>Bacillota</taxon>
        <taxon>Bacilli</taxon>
        <taxon>Bacillales</taxon>
        <taxon>Paenibacillaceae</taxon>
        <taxon>Cohnella</taxon>
    </lineage>
</organism>
<keyword evidence="2" id="KW-0732">Signal</keyword>
<dbReference type="GO" id="GO:0016798">
    <property type="term" value="F:hydrolase activity, acting on glycosyl bonds"/>
    <property type="evidence" value="ECO:0007669"/>
    <property type="project" value="InterPro"/>
</dbReference>
<feature type="signal peptide" evidence="2">
    <location>
        <begin position="1"/>
        <end position="31"/>
    </location>
</feature>
<evidence type="ECO:0000313" key="5">
    <source>
        <dbReference type="Proteomes" id="UP001153387"/>
    </source>
</evidence>
<dbReference type="SUPFAM" id="SSF49785">
    <property type="entry name" value="Galactose-binding domain-like"/>
    <property type="match status" value="2"/>
</dbReference>
<sequence length="1120" mass="120752">MSVRSIWVRTLGMASVLALAVGFLPPPGASAATTYHVSAASGSLTGNGTTTPFKNIGQCAAVMTGGDTCVIESGTYRETVTPANSGTSTAPIRYEAAAGATVVVSGTEPLSGWSVHSGNIYVANFTGTLPSNENQLFIKNGATVTPLWEARWPNIGAYNLSELKDHAAVAEQGQQNQITDNELIATGVNWNGAKIWVRGGNAYQGMTSQVNSYDATHGILTYATINGDYPALYPKTGSTYFLSGILAALDAPNEWYVDTAASKVYLWAPGGGAPTNVEVKKRKTAFNLNGKNYIQLAGIQTFAANITMNGSNNDLLDGVKAEYVYFSNYSQNTSNQDQLNGGIAIAGDNNVIKNSTIAYSSGTLVNIDGSNNRIVNNYIHDGSYMASYDPLLKLSSGTKNLISSNKMENSGRYIIYWNNGVAEISYNDISNGMWLSRDGALIYAWGTDLGNSNIHHNLIHDAVHDPVQANEENQMRVGLYFDNYTENVVAHHNVIYKNDVGIQMNTPGNYKLIYNNTIVNNPEASIGYGGDSTSPYKNELYGTRVFNNILADPVSLTDDVARGFNIITGEGLNFANAANGNFRLNIDSTAVNMGAFIPGITEGYIDAAPDAGAYEYGGADWTAGMSSTAPSSYVPVSTAYMNRVNNSGFEKNLEGWTPWTTSPSTATATDSNIESTYVNSDFRKRGVRTRLKLGAGGGVEQLVTGLAPNTKYKFVAWVYTDTGGQPINVGVLNYGGAAIDVSQGTANQYVRKEIEFTTGATDTSARVRIWRAAGATGTAYADDTGLFETADFNPGVYKNQAAGKTTITASGALGFPERLTDGSKTAFSNMDDTGPQWVKIDLGRSYELDKINLLHFYTPTDIRTYRDVVVQLSNQSDFTNKTTVFNNDANNHSGQGAGTDAAYAETADGKAITFPKTNARYIRLWSNGSDKYDSQHYTEVEAYGVPAVTPTAPRQGYKNVAFKLSDSKITFSKTVGNVFRITDGDKSGPFANQDGPVGGPSHPEWIQLDLGQKYRLDQVKVWHFIPFDRTYYDVIIQLSDDPSFPASATTTVFNNDTNNRSGQGVGTDALYKDNANGKTVNFPLTTARYVRLWANGNENNPSQHYAEVEVYGSPDYGMGT</sequence>
<accession>A0A9X4KDQ1</accession>
<evidence type="ECO:0000256" key="1">
    <source>
        <dbReference type="ARBA" id="ARBA00022801"/>
    </source>
</evidence>
<reference evidence="4 5" key="1">
    <citation type="submission" date="2022-10" db="EMBL/GenBank/DDBJ databases">
        <title>Comparative genomic analysis of Cohnella hashimotonis sp. nov., isolated from the International Space Station.</title>
        <authorList>
            <person name="Simpson A."/>
            <person name="Venkateswaran K."/>
        </authorList>
    </citation>
    <scope>NUCLEOTIDE SEQUENCE [LARGE SCALE GENOMIC DNA]</scope>
    <source>
        <strain evidence="4 5">DSM 18997</strain>
    </source>
</reference>
<dbReference type="Pfam" id="PF22633">
    <property type="entry name" value="F5_F8_type_C_2"/>
    <property type="match status" value="1"/>
</dbReference>
<dbReference type="InterPro" id="IPR000421">
    <property type="entry name" value="FA58C"/>
</dbReference>
<dbReference type="InterPro" id="IPR008979">
    <property type="entry name" value="Galactose-bd-like_sf"/>
</dbReference>
<dbReference type="RefSeq" id="WP_277563882.1">
    <property type="nucleotide sequence ID" value="NZ_JAPDHZ010000002.1"/>
</dbReference>
<dbReference type="Pfam" id="PF02018">
    <property type="entry name" value="CBM_4_9"/>
    <property type="match status" value="1"/>
</dbReference>
<evidence type="ECO:0000256" key="2">
    <source>
        <dbReference type="SAM" id="SignalP"/>
    </source>
</evidence>
<feature type="domain" description="F5/8 type C" evidence="3">
    <location>
        <begin position="950"/>
        <end position="1113"/>
    </location>
</feature>
<keyword evidence="1" id="KW-0378">Hydrolase</keyword>
<dbReference type="AlphaFoldDB" id="A0A9X4KDQ1"/>
<dbReference type="InterPro" id="IPR011050">
    <property type="entry name" value="Pectin_lyase_fold/virulence"/>
</dbReference>
<dbReference type="InterPro" id="IPR012334">
    <property type="entry name" value="Pectin_lyas_fold"/>
</dbReference>
<dbReference type="InterPro" id="IPR003305">
    <property type="entry name" value="CenC_carb-bd"/>
</dbReference>
<dbReference type="Proteomes" id="UP001153387">
    <property type="component" value="Unassembled WGS sequence"/>
</dbReference>
<dbReference type="PANTHER" id="PTHR36453">
    <property type="entry name" value="SECRETED PROTEIN-RELATED"/>
    <property type="match status" value="1"/>
</dbReference>
<dbReference type="Gene3D" id="2.160.20.10">
    <property type="entry name" value="Single-stranded right-handed beta-helix, Pectin lyase-like"/>
    <property type="match status" value="2"/>
</dbReference>
<dbReference type="EMBL" id="JAPDHZ010000002">
    <property type="protein sequence ID" value="MDG0790000.1"/>
    <property type="molecule type" value="Genomic_DNA"/>
</dbReference>
<name>A0A9X4KDQ1_9BACL</name>